<protein>
    <recommendedName>
        <fullName evidence="1">Fe/B12 periplasmic-binding domain-containing protein</fullName>
    </recommendedName>
</protein>
<evidence type="ECO:0000259" key="1">
    <source>
        <dbReference type="PROSITE" id="PS50983"/>
    </source>
</evidence>
<dbReference type="InterPro" id="IPR002491">
    <property type="entry name" value="ABC_transptr_periplasmic_BD"/>
</dbReference>
<accession>E1ZTS8</accession>
<dbReference type="RefSeq" id="XP_005852321.1">
    <property type="nucleotide sequence ID" value="XM_005852259.1"/>
</dbReference>
<evidence type="ECO:0000313" key="2">
    <source>
        <dbReference type="EMBL" id="EFN50784.1"/>
    </source>
</evidence>
<dbReference type="PROSITE" id="PS50983">
    <property type="entry name" value="FE_B12_PBP"/>
    <property type="match status" value="1"/>
</dbReference>
<feature type="non-terminal residue" evidence="2">
    <location>
        <position position="309"/>
    </location>
</feature>
<dbReference type="STRING" id="554065.E1ZTS8"/>
<name>E1ZTS8_CHLVA</name>
<dbReference type="OMA" id="CAIGPAN"/>
<evidence type="ECO:0000313" key="3">
    <source>
        <dbReference type="Proteomes" id="UP000008141"/>
    </source>
</evidence>
<proteinExistence type="predicted"/>
<feature type="domain" description="Fe/B12 periplasmic-binding" evidence="1">
    <location>
        <begin position="1"/>
        <end position="308"/>
    </location>
</feature>
<dbReference type="InterPro" id="IPR051030">
    <property type="entry name" value="Vitamin_B12-ABC_binding"/>
</dbReference>
<dbReference type="GeneID" id="17350193"/>
<dbReference type="EMBL" id="GL433874">
    <property type="protein sequence ID" value="EFN50784.1"/>
    <property type="molecule type" value="Genomic_DNA"/>
</dbReference>
<dbReference type="Proteomes" id="UP000008141">
    <property type="component" value="Unassembled WGS sequence"/>
</dbReference>
<keyword evidence="3" id="KW-1185">Reference proteome</keyword>
<organism evidence="3">
    <name type="scientific">Chlorella variabilis</name>
    <name type="common">Green alga</name>
    <dbReference type="NCBI Taxonomy" id="554065"/>
    <lineage>
        <taxon>Eukaryota</taxon>
        <taxon>Viridiplantae</taxon>
        <taxon>Chlorophyta</taxon>
        <taxon>core chlorophytes</taxon>
        <taxon>Trebouxiophyceae</taxon>
        <taxon>Chlorellales</taxon>
        <taxon>Chlorellaceae</taxon>
        <taxon>Chlorella clade</taxon>
        <taxon>Chlorella</taxon>
    </lineage>
</organism>
<sequence length="309" mass="31976">KVVSLLPSATEIVQLVVDQCDDGAAPELVGRSHECDYPPGLEHLPPLTAAKTRWTDSADVDRQVRAALASGAGLYTVDREQLQQLRPDTIITQSLCSVCSVDFCMVESIAAGIEPPPAIINLNPANLQEVLADVERVGAELGQPAAGAAAAAQLRARVDAALAQVPAAAGEASGAGGGPAPSVAFLEWVAPIFVGGHWTPQLIHMAGGRHPLNPPKEGGGAGKSFVATPQQVAGSGADWVVVAPCGLDLATTCKEVETSLAGEPWWRELAAVQAGRVVLVDGNAMFNRPGPRLVDALEFLVGLLHGKPE</sequence>
<dbReference type="KEGG" id="cvr:CHLNCDRAFT_10887"/>
<reference evidence="2 3" key="1">
    <citation type="journal article" date="2010" name="Plant Cell">
        <title>The Chlorella variabilis NC64A genome reveals adaptation to photosymbiosis, coevolution with viruses, and cryptic sex.</title>
        <authorList>
            <person name="Blanc G."/>
            <person name="Duncan G."/>
            <person name="Agarkova I."/>
            <person name="Borodovsky M."/>
            <person name="Gurnon J."/>
            <person name="Kuo A."/>
            <person name="Lindquist E."/>
            <person name="Lucas S."/>
            <person name="Pangilinan J."/>
            <person name="Polle J."/>
            <person name="Salamov A."/>
            <person name="Terry A."/>
            <person name="Yamada T."/>
            <person name="Dunigan D.D."/>
            <person name="Grigoriev I.V."/>
            <person name="Claverie J.M."/>
            <person name="Van Etten J.L."/>
        </authorList>
    </citation>
    <scope>NUCLEOTIDE SEQUENCE [LARGE SCALE GENOMIC DNA]</scope>
    <source>
        <strain evidence="2 3">NC64A</strain>
    </source>
</reference>
<dbReference type="InParanoid" id="E1ZTS8"/>
<feature type="non-terminal residue" evidence="2">
    <location>
        <position position="1"/>
    </location>
</feature>
<dbReference type="Gene3D" id="3.40.50.1980">
    <property type="entry name" value="Nitrogenase molybdenum iron protein domain"/>
    <property type="match status" value="2"/>
</dbReference>
<dbReference type="SUPFAM" id="SSF53807">
    <property type="entry name" value="Helical backbone' metal receptor"/>
    <property type="match status" value="1"/>
</dbReference>
<dbReference type="eggNOG" id="ENOG502RY45">
    <property type="taxonomic scope" value="Eukaryota"/>
</dbReference>
<dbReference type="PANTHER" id="PTHR42860">
    <property type="entry name" value="VITAMIN B12-BINDING PROTEIN"/>
    <property type="match status" value="1"/>
</dbReference>
<dbReference type="AlphaFoldDB" id="E1ZTS8"/>
<gene>
    <name evidence="2" type="ORF">CHLNCDRAFT_10887</name>
</gene>
<dbReference type="OrthoDB" id="274765at2759"/>
<dbReference type="Pfam" id="PF01497">
    <property type="entry name" value="Peripla_BP_2"/>
    <property type="match status" value="1"/>
</dbReference>
<dbReference type="PANTHER" id="PTHR42860:SF1">
    <property type="entry name" value="VITAMIN B12-BINDING PROTEIN"/>
    <property type="match status" value="1"/>
</dbReference>